<dbReference type="Proteomes" id="UP001362999">
    <property type="component" value="Unassembled WGS sequence"/>
</dbReference>
<evidence type="ECO:0000313" key="2">
    <source>
        <dbReference type="EMBL" id="KAK7052330.1"/>
    </source>
</evidence>
<reference evidence="2 3" key="1">
    <citation type="journal article" date="2024" name="J Genomics">
        <title>Draft genome sequencing and assembly of Favolaschia claudopus CIRM-BRFM 2984 isolated from oak limbs.</title>
        <authorList>
            <person name="Navarro D."/>
            <person name="Drula E."/>
            <person name="Chaduli D."/>
            <person name="Cazenave R."/>
            <person name="Ahrendt S."/>
            <person name="Wang J."/>
            <person name="Lipzen A."/>
            <person name="Daum C."/>
            <person name="Barry K."/>
            <person name="Grigoriev I.V."/>
            <person name="Favel A."/>
            <person name="Rosso M.N."/>
            <person name="Martin F."/>
        </authorList>
    </citation>
    <scope>NUCLEOTIDE SEQUENCE [LARGE SCALE GENOMIC DNA]</scope>
    <source>
        <strain evidence="2 3">CIRM-BRFM 2984</strain>
    </source>
</reference>
<gene>
    <name evidence="2" type="ORF">R3P38DRAFT_1642009</name>
</gene>
<keyword evidence="3" id="KW-1185">Reference proteome</keyword>
<comment type="caution">
    <text evidence="2">The sequence shown here is derived from an EMBL/GenBank/DDBJ whole genome shotgun (WGS) entry which is preliminary data.</text>
</comment>
<name>A0AAW0DHV9_9AGAR</name>
<feature type="region of interest" description="Disordered" evidence="1">
    <location>
        <begin position="149"/>
        <end position="178"/>
    </location>
</feature>
<feature type="compositionally biased region" description="Basic and acidic residues" evidence="1">
    <location>
        <begin position="236"/>
        <end position="253"/>
    </location>
</feature>
<feature type="region of interest" description="Disordered" evidence="1">
    <location>
        <begin position="233"/>
        <end position="253"/>
    </location>
</feature>
<proteinExistence type="predicted"/>
<protein>
    <submittedName>
        <fullName evidence="2">Uncharacterized protein</fullName>
    </submittedName>
</protein>
<organism evidence="2 3">
    <name type="scientific">Favolaschia claudopus</name>
    <dbReference type="NCBI Taxonomy" id="2862362"/>
    <lineage>
        <taxon>Eukaryota</taxon>
        <taxon>Fungi</taxon>
        <taxon>Dikarya</taxon>
        <taxon>Basidiomycota</taxon>
        <taxon>Agaricomycotina</taxon>
        <taxon>Agaricomycetes</taxon>
        <taxon>Agaricomycetidae</taxon>
        <taxon>Agaricales</taxon>
        <taxon>Marasmiineae</taxon>
        <taxon>Mycenaceae</taxon>
        <taxon>Favolaschia</taxon>
    </lineage>
</organism>
<sequence>MQPARPFYTSQCRARQALFELNGPRKVNCDKKKPSLYRTKAARTAHRHSKLTGSLFGCEPHAIHQQRAQNAECITNSLAKLQDPASFQVKDLTLDTIMVHNQISYPTELVLVVRMLLYSPPPLSSAWRPTQGLLRRYMHTSPVLLKKKKATPPIAPPEPVLPQEQQDESDVWGLSSPSPATSVSDLPCVCLASVQLVQSSGAQDICENRLHYQKTQDPPTHSQCLPWQQTQFAPCEKPEQGSRTKPAQEDIRV</sequence>
<dbReference type="EMBL" id="JAWWNJ010000007">
    <property type="protein sequence ID" value="KAK7052330.1"/>
    <property type="molecule type" value="Genomic_DNA"/>
</dbReference>
<evidence type="ECO:0000313" key="3">
    <source>
        <dbReference type="Proteomes" id="UP001362999"/>
    </source>
</evidence>
<evidence type="ECO:0000256" key="1">
    <source>
        <dbReference type="SAM" id="MobiDB-lite"/>
    </source>
</evidence>
<accession>A0AAW0DHV9</accession>
<dbReference type="AlphaFoldDB" id="A0AAW0DHV9"/>